<name>A0A2N3QN67_9BIFI</name>
<evidence type="ECO:0000313" key="2">
    <source>
        <dbReference type="Proteomes" id="UP000233722"/>
    </source>
</evidence>
<organism evidence="1 2">
    <name type="scientific">Bifidobacterium pseudolongum subsp. globosum</name>
    <dbReference type="NCBI Taxonomy" id="1690"/>
    <lineage>
        <taxon>Bacteria</taxon>
        <taxon>Bacillati</taxon>
        <taxon>Actinomycetota</taxon>
        <taxon>Actinomycetes</taxon>
        <taxon>Bifidobacteriales</taxon>
        <taxon>Bifidobacteriaceae</taxon>
        <taxon>Bifidobacterium</taxon>
    </lineage>
</organism>
<evidence type="ECO:0000313" key="1">
    <source>
        <dbReference type="EMBL" id="PKU93129.1"/>
    </source>
</evidence>
<protein>
    <submittedName>
        <fullName evidence="1">Uncharacterized protein</fullName>
    </submittedName>
</protein>
<gene>
    <name evidence="1" type="ORF">CQR45_1799</name>
</gene>
<accession>A0A2N3QN67</accession>
<reference evidence="1 2" key="1">
    <citation type="submission" date="2017-10" db="EMBL/GenBank/DDBJ databases">
        <title>Bifidobacterium genomics.</title>
        <authorList>
            <person name="Lugli G.A."/>
            <person name="Milani C."/>
            <person name="Mancabelli L."/>
        </authorList>
    </citation>
    <scope>NUCLEOTIDE SEQUENCE [LARGE SCALE GENOMIC DNA]</scope>
    <source>
        <strain evidence="1 2">1747B</strain>
    </source>
</reference>
<dbReference type="EMBL" id="PCHA01000038">
    <property type="protein sequence ID" value="PKU93129.1"/>
    <property type="molecule type" value="Genomic_DNA"/>
</dbReference>
<comment type="caution">
    <text evidence="1">The sequence shown here is derived from an EMBL/GenBank/DDBJ whole genome shotgun (WGS) entry which is preliminary data.</text>
</comment>
<sequence length="98" mass="11452">MDKQLRDAWLIDHDYLTIYQGRDCLSLDAFAILGNISPERFRQGFHYYPATNEFEMDDALKQDITRGAQELMAKHGTTNMLDILYLEAQQHEADKEKL</sequence>
<dbReference type="AlphaFoldDB" id="A0A2N3QN67"/>
<proteinExistence type="predicted"/>
<dbReference type="RefSeq" id="WP_101431178.1">
    <property type="nucleotide sequence ID" value="NZ_PCHA01000038.1"/>
</dbReference>
<dbReference type="Proteomes" id="UP000233722">
    <property type="component" value="Unassembled WGS sequence"/>
</dbReference>